<organism evidence="1 2">
    <name type="scientific">Pristionchus mayeri</name>
    <dbReference type="NCBI Taxonomy" id="1317129"/>
    <lineage>
        <taxon>Eukaryota</taxon>
        <taxon>Metazoa</taxon>
        <taxon>Ecdysozoa</taxon>
        <taxon>Nematoda</taxon>
        <taxon>Chromadorea</taxon>
        <taxon>Rhabditida</taxon>
        <taxon>Rhabditina</taxon>
        <taxon>Diplogasteromorpha</taxon>
        <taxon>Diplogasteroidea</taxon>
        <taxon>Neodiplogasteridae</taxon>
        <taxon>Pristionchus</taxon>
    </lineage>
</organism>
<gene>
    <name evidence="1" type="ORF">PMAYCL1PPCAC_03173</name>
</gene>
<dbReference type="AlphaFoldDB" id="A0AAN4Z2N7"/>
<comment type="caution">
    <text evidence="1">The sequence shown here is derived from an EMBL/GenBank/DDBJ whole genome shotgun (WGS) entry which is preliminary data.</text>
</comment>
<dbReference type="EMBL" id="BTRK01000001">
    <property type="protein sequence ID" value="GMR32978.1"/>
    <property type="molecule type" value="Genomic_DNA"/>
</dbReference>
<feature type="non-terminal residue" evidence="1">
    <location>
        <position position="1"/>
    </location>
</feature>
<accession>A0AAN4Z2N7</accession>
<evidence type="ECO:0000313" key="2">
    <source>
        <dbReference type="Proteomes" id="UP001328107"/>
    </source>
</evidence>
<evidence type="ECO:0000313" key="1">
    <source>
        <dbReference type="EMBL" id="GMR32978.1"/>
    </source>
</evidence>
<keyword evidence="2" id="KW-1185">Reference proteome</keyword>
<name>A0AAN4Z2N7_9BILA</name>
<protein>
    <submittedName>
        <fullName evidence="1">Uncharacterized protein</fullName>
    </submittedName>
</protein>
<proteinExistence type="predicted"/>
<sequence>FTPHETNVKHIFQSLKWKKLIYFQVALPEDVTDVTLDYRRTSYTVDRWDWYDMTNSIFILKEGPFYTNVEFF</sequence>
<dbReference type="Proteomes" id="UP001328107">
    <property type="component" value="Unassembled WGS sequence"/>
</dbReference>
<reference evidence="2" key="1">
    <citation type="submission" date="2022-10" db="EMBL/GenBank/DDBJ databases">
        <title>Genome assembly of Pristionchus species.</title>
        <authorList>
            <person name="Yoshida K."/>
            <person name="Sommer R.J."/>
        </authorList>
    </citation>
    <scope>NUCLEOTIDE SEQUENCE [LARGE SCALE GENOMIC DNA]</scope>
    <source>
        <strain evidence="2">RS5460</strain>
    </source>
</reference>